<evidence type="ECO:0000313" key="3">
    <source>
        <dbReference type="Proteomes" id="UP000696485"/>
    </source>
</evidence>
<reference evidence="2" key="1">
    <citation type="journal article" date="2020" name="Fungal Divers.">
        <title>Resolving the Mortierellaceae phylogeny through synthesis of multi-gene phylogenetics and phylogenomics.</title>
        <authorList>
            <person name="Vandepol N."/>
            <person name="Liber J."/>
            <person name="Desiro A."/>
            <person name="Na H."/>
            <person name="Kennedy M."/>
            <person name="Barry K."/>
            <person name="Grigoriev I.V."/>
            <person name="Miller A.N."/>
            <person name="O'Donnell K."/>
            <person name="Stajich J.E."/>
            <person name="Bonito G."/>
        </authorList>
    </citation>
    <scope>NUCLEOTIDE SEQUENCE</scope>
    <source>
        <strain evidence="2">NVP1</strain>
    </source>
</reference>
<keyword evidence="3" id="KW-1185">Reference proteome</keyword>
<name>A0A9P5SGP8_9FUNG</name>
<dbReference type="EMBL" id="JAAAUY010000695">
    <property type="protein sequence ID" value="KAF9327153.1"/>
    <property type="molecule type" value="Genomic_DNA"/>
</dbReference>
<dbReference type="Proteomes" id="UP000696485">
    <property type="component" value="Unassembled WGS sequence"/>
</dbReference>
<feature type="chain" id="PRO_5040193161" evidence="1">
    <location>
        <begin position="24"/>
        <end position="158"/>
    </location>
</feature>
<dbReference type="AlphaFoldDB" id="A0A9P5SGP8"/>
<feature type="signal peptide" evidence="1">
    <location>
        <begin position="1"/>
        <end position="23"/>
    </location>
</feature>
<comment type="caution">
    <text evidence="2">The sequence shown here is derived from an EMBL/GenBank/DDBJ whole genome shotgun (WGS) entry which is preliminary data.</text>
</comment>
<organism evidence="2 3">
    <name type="scientific">Podila minutissima</name>
    <dbReference type="NCBI Taxonomy" id="64525"/>
    <lineage>
        <taxon>Eukaryota</taxon>
        <taxon>Fungi</taxon>
        <taxon>Fungi incertae sedis</taxon>
        <taxon>Mucoromycota</taxon>
        <taxon>Mortierellomycotina</taxon>
        <taxon>Mortierellomycetes</taxon>
        <taxon>Mortierellales</taxon>
        <taxon>Mortierellaceae</taxon>
        <taxon>Podila</taxon>
    </lineage>
</organism>
<protein>
    <submittedName>
        <fullName evidence="2">Uncharacterized protein</fullName>
    </submittedName>
</protein>
<keyword evidence="1" id="KW-0732">Signal</keyword>
<evidence type="ECO:0000256" key="1">
    <source>
        <dbReference type="SAM" id="SignalP"/>
    </source>
</evidence>
<gene>
    <name evidence="2" type="ORF">BG006_009487</name>
</gene>
<evidence type="ECO:0000313" key="2">
    <source>
        <dbReference type="EMBL" id="KAF9327153.1"/>
    </source>
</evidence>
<accession>A0A9P5SGP8</accession>
<proteinExistence type="predicted"/>
<sequence>MHPSFSTIFSAIAAVAMIASAAASGSPMSHAAAVAKLNANGITISSSGGCTDRNKPNCTSLQGVLSGTVDTVIALKGYSGCSSLAITGGTETGHGTGSGKTHWNGYKLDLRHVACLDNYIHNNFAYAFVRSDGARCWKAASSGNLYCDEGNHWDIVFN</sequence>